<evidence type="ECO:0000256" key="1">
    <source>
        <dbReference type="SAM" id="Coils"/>
    </source>
</evidence>
<name>A0A974HIF8_XENLA</name>
<gene>
    <name evidence="3" type="ORF">XELAEV_18029840mg</name>
</gene>
<dbReference type="PANTHER" id="PTHR11505">
    <property type="entry name" value="L1 TRANSPOSABLE ELEMENT-RELATED"/>
    <property type="match status" value="1"/>
</dbReference>
<dbReference type="AlphaFoldDB" id="A0A974HIF8"/>
<reference evidence="4" key="1">
    <citation type="journal article" date="2016" name="Nature">
        <title>Genome evolution in the allotetraploid frog Xenopus laevis.</title>
        <authorList>
            <person name="Session A.M."/>
            <person name="Uno Y."/>
            <person name="Kwon T."/>
            <person name="Chapman J.A."/>
            <person name="Toyoda A."/>
            <person name="Takahashi S."/>
            <person name="Fukui A."/>
            <person name="Hikosaka A."/>
            <person name="Suzuki A."/>
            <person name="Kondo M."/>
            <person name="van Heeringen S.J."/>
            <person name="Quigley I."/>
            <person name="Heinz S."/>
            <person name="Ogino H."/>
            <person name="Ochi H."/>
            <person name="Hellsten U."/>
            <person name="Lyons J.B."/>
            <person name="Simakov O."/>
            <person name="Putnam N."/>
            <person name="Stites J."/>
            <person name="Kuroki Y."/>
            <person name="Tanaka T."/>
            <person name="Michiue T."/>
            <person name="Watanabe M."/>
            <person name="Bogdanovic O."/>
            <person name="Lister R."/>
            <person name="Georgiou G."/>
            <person name="Paranjpe S.S."/>
            <person name="van Kruijsbergen I."/>
            <person name="Shu S."/>
            <person name="Carlson J."/>
            <person name="Kinoshita T."/>
            <person name="Ohta Y."/>
            <person name="Mawaribuchi S."/>
            <person name="Jenkins J."/>
            <person name="Grimwood J."/>
            <person name="Schmutz J."/>
            <person name="Mitros T."/>
            <person name="Mozaffari S.V."/>
            <person name="Suzuki Y."/>
            <person name="Haramoto Y."/>
            <person name="Yamamoto T.S."/>
            <person name="Takagi C."/>
            <person name="Heald R."/>
            <person name="Miller K."/>
            <person name="Haudenschild C."/>
            <person name="Kitzman J."/>
            <person name="Nakayama T."/>
            <person name="Izutsu Y."/>
            <person name="Robert J."/>
            <person name="Fortriede J."/>
            <person name="Burns K."/>
            <person name="Lotay V."/>
            <person name="Karimi K."/>
            <person name="Yasuoka Y."/>
            <person name="Dichmann D.S."/>
            <person name="Flajnik M.F."/>
            <person name="Houston D.W."/>
            <person name="Shendure J."/>
            <person name="DuPasquier L."/>
            <person name="Vize P.D."/>
            <person name="Zorn A.M."/>
            <person name="Ito M."/>
            <person name="Marcotte E.M."/>
            <person name="Wallingford J.B."/>
            <person name="Ito Y."/>
            <person name="Asashima M."/>
            <person name="Ueno N."/>
            <person name="Matsuda Y."/>
            <person name="Veenstra G.J."/>
            <person name="Fujiyama A."/>
            <person name="Harland R.M."/>
            <person name="Taira M."/>
            <person name="Rokhsar D.S."/>
        </authorList>
    </citation>
    <scope>NUCLEOTIDE SEQUENCE [LARGE SCALE GENOMIC DNA]</scope>
    <source>
        <strain evidence="4">J</strain>
    </source>
</reference>
<protein>
    <submittedName>
        <fullName evidence="3">Uncharacterized protein</fullName>
    </submittedName>
</protein>
<feature type="coiled-coil region" evidence="1">
    <location>
        <begin position="22"/>
        <end position="77"/>
    </location>
</feature>
<sequence length="199" mass="22751">MPNKLDLQSMGSDLKQTIFAEMATLKQELTNVRDAIEELEDCITQINADTQAQAKTLQKHDQAILDLRQHTEDLENTSRRCNIRICGIPKNVPNEELRDLAVKLFSVLAVSTITQRRLLRPLTLALREDLDIPIPEISEWRNYIMGPPEEVLTAQPGEIPSTPTRRRDFTPSRQWRKRLNAQTPTQLPNSPHGTKNILK</sequence>
<dbReference type="Proteomes" id="UP000694892">
    <property type="component" value="Chromosome 5S"/>
</dbReference>
<evidence type="ECO:0000256" key="2">
    <source>
        <dbReference type="SAM" id="MobiDB-lite"/>
    </source>
</evidence>
<dbReference type="InterPro" id="IPR004244">
    <property type="entry name" value="Transposase_22"/>
</dbReference>
<evidence type="ECO:0000313" key="4">
    <source>
        <dbReference type="Proteomes" id="UP000694892"/>
    </source>
</evidence>
<feature type="region of interest" description="Disordered" evidence="2">
    <location>
        <begin position="152"/>
        <end position="199"/>
    </location>
</feature>
<feature type="compositionally biased region" description="Polar residues" evidence="2">
    <location>
        <begin position="180"/>
        <end position="193"/>
    </location>
</feature>
<organism evidence="3 4">
    <name type="scientific">Xenopus laevis</name>
    <name type="common">African clawed frog</name>
    <dbReference type="NCBI Taxonomy" id="8355"/>
    <lineage>
        <taxon>Eukaryota</taxon>
        <taxon>Metazoa</taxon>
        <taxon>Chordata</taxon>
        <taxon>Craniata</taxon>
        <taxon>Vertebrata</taxon>
        <taxon>Euteleostomi</taxon>
        <taxon>Amphibia</taxon>
        <taxon>Batrachia</taxon>
        <taxon>Anura</taxon>
        <taxon>Pipoidea</taxon>
        <taxon>Pipidae</taxon>
        <taxon>Xenopodinae</taxon>
        <taxon>Xenopus</taxon>
        <taxon>Xenopus</taxon>
    </lineage>
</organism>
<evidence type="ECO:0000313" key="3">
    <source>
        <dbReference type="EMBL" id="OCT78751.1"/>
    </source>
</evidence>
<dbReference type="EMBL" id="CM004475">
    <property type="protein sequence ID" value="OCT78751.1"/>
    <property type="molecule type" value="Genomic_DNA"/>
</dbReference>
<proteinExistence type="predicted"/>
<keyword evidence="1" id="KW-0175">Coiled coil</keyword>
<accession>A0A974HIF8</accession>